<dbReference type="GO" id="GO:0005524">
    <property type="term" value="F:ATP binding"/>
    <property type="evidence" value="ECO:0007669"/>
    <property type="project" value="InterPro"/>
</dbReference>
<organism evidence="2 3">
    <name type="scientific">Peribacillus asahii</name>
    <dbReference type="NCBI Taxonomy" id="228899"/>
    <lineage>
        <taxon>Bacteria</taxon>
        <taxon>Bacillati</taxon>
        <taxon>Bacillota</taxon>
        <taxon>Bacilli</taxon>
        <taxon>Bacillales</taxon>
        <taxon>Bacillaceae</taxon>
        <taxon>Peribacillus</taxon>
    </lineage>
</organism>
<dbReference type="KEGG" id="pasa:BAOM_0274"/>
<evidence type="ECO:0000313" key="3">
    <source>
        <dbReference type="Proteomes" id="UP000283095"/>
    </source>
</evidence>
<dbReference type="InterPro" id="IPR027417">
    <property type="entry name" value="P-loop_NTPase"/>
</dbReference>
<evidence type="ECO:0000313" key="2">
    <source>
        <dbReference type="EMBL" id="AZV40962.1"/>
    </source>
</evidence>
<dbReference type="GO" id="GO:0016887">
    <property type="term" value="F:ATP hydrolysis activity"/>
    <property type="evidence" value="ECO:0007669"/>
    <property type="project" value="InterPro"/>
</dbReference>
<dbReference type="Gene3D" id="3.40.50.300">
    <property type="entry name" value="P-loop containing nucleotide triphosphate hydrolases"/>
    <property type="match status" value="1"/>
</dbReference>
<feature type="domain" description="ABC transporter" evidence="1">
    <location>
        <begin position="7"/>
        <end position="31"/>
    </location>
</feature>
<accession>A0A3Q9RJE2</accession>
<dbReference type="AlphaFoldDB" id="A0A3Q9RJE2"/>
<name>A0A3Q9RJE2_9BACI</name>
<dbReference type="Proteomes" id="UP000283095">
    <property type="component" value="Chromosome"/>
</dbReference>
<proteinExistence type="predicted"/>
<dbReference type="InterPro" id="IPR003439">
    <property type="entry name" value="ABC_transporter-like_ATP-bd"/>
</dbReference>
<dbReference type="Pfam" id="PF00005">
    <property type="entry name" value="ABC_tran"/>
    <property type="match status" value="1"/>
</dbReference>
<gene>
    <name evidence="2" type="ORF">BAOM_0274</name>
</gene>
<evidence type="ECO:0000259" key="1">
    <source>
        <dbReference type="Pfam" id="PF00005"/>
    </source>
</evidence>
<dbReference type="EMBL" id="CP026095">
    <property type="protein sequence ID" value="AZV40962.1"/>
    <property type="molecule type" value="Genomic_DNA"/>
</dbReference>
<reference evidence="2 3" key="1">
    <citation type="submission" date="2018-01" db="EMBL/GenBank/DDBJ databases">
        <title>Bacillus asahii Genome sequencing and assembly.</title>
        <authorList>
            <person name="Jiang H."/>
            <person name="Feng Y."/>
            <person name="Zhao F."/>
            <person name="Lin X."/>
        </authorList>
    </citation>
    <scope>NUCLEOTIDE SEQUENCE [LARGE SCALE GENOMIC DNA]</scope>
    <source>
        <strain evidence="2 3">OM18</strain>
    </source>
</reference>
<sequence length="39" mass="4158">MVTFMFLKDINLTINKGEVVVVIGPSGSGKARCFDVSIA</sequence>
<dbReference type="SUPFAM" id="SSF53795">
    <property type="entry name" value="PEP carboxykinase-like"/>
    <property type="match status" value="1"/>
</dbReference>
<protein>
    <recommendedName>
        <fullName evidence="1">ABC transporter domain-containing protein</fullName>
    </recommendedName>
</protein>